<sequence>MSQQQLSGTVATQIRAKVISLIYQPPASPFCNYLILQPQRVCSAQLKGFMEKNRCPY</sequence>
<dbReference type="AlphaFoldDB" id="M7ZYD5"/>
<evidence type="ECO:0000313" key="1">
    <source>
        <dbReference type="EMBL" id="EMS53124.1"/>
    </source>
</evidence>
<proteinExistence type="predicted"/>
<name>M7ZYD5_TRIUA</name>
<gene>
    <name evidence="1" type="ORF">TRIUR3_03537</name>
</gene>
<accession>M7ZYD5</accession>
<dbReference type="EMBL" id="KD198345">
    <property type="protein sequence ID" value="EMS53124.1"/>
    <property type="molecule type" value="Genomic_DNA"/>
</dbReference>
<organism evidence="1">
    <name type="scientific">Triticum urartu</name>
    <name type="common">Red wild einkorn</name>
    <name type="synonym">Crithodium urartu</name>
    <dbReference type="NCBI Taxonomy" id="4572"/>
    <lineage>
        <taxon>Eukaryota</taxon>
        <taxon>Viridiplantae</taxon>
        <taxon>Streptophyta</taxon>
        <taxon>Embryophyta</taxon>
        <taxon>Tracheophyta</taxon>
        <taxon>Spermatophyta</taxon>
        <taxon>Magnoliopsida</taxon>
        <taxon>Liliopsida</taxon>
        <taxon>Poales</taxon>
        <taxon>Poaceae</taxon>
        <taxon>BOP clade</taxon>
        <taxon>Pooideae</taxon>
        <taxon>Triticodae</taxon>
        <taxon>Triticeae</taxon>
        <taxon>Triticinae</taxon>
        <taxon>Triticum</taxon>
    </lineage>
</organism>
<reference evidence="1" key="1">
    <citation type="journal article" date="2013" name="Nature">
        <title>Draft genome of the wheat A-genome progenitor Triticum urartu.</title>
        <authorList>
            <person name="Ling H.Q."/>
            <person name="Zhao S."/>
            <person name="Liu D."/>
            <person name="Wang J."/>
            <person name="Sun H."/>
            <person name="Zhang C."/>
            <person name="Fan H."/>
            <person name="Li D."/>
            <person name="Dong L."/>
            <person name="Tao Y."/>
            <person name="Gao C."/>
            <person name="Wu H."/>
            <person name="Li Y."/>
            <person name="Cui Y."/>
            <person name="Guo X."/>
            <person name="Zheng S."/>
            <person name="Wang B."/>
            <person name="Yu K."/>
            <person name="Liang Q."/>
            <person name="Yang W."/>
            <person name="Lou X."/>
            <person name="Chen J."/>
            <person name="Feng M."/>
            <person name="Jian J."/>
            <person name="Zhang X."/>
            <person name="Luo G."/>
            <person name="Jiang Y."/>
            <person name="Liu J."/>
            <person name="Wang Z."/>
            <person name="Sha Y."/>
            <person name="Zhang B."/>
            <person name="Wu H."/>
            <person name="Tang D."/>
            <person name="Shen Q."/>
            <person name="Xue P."/>
            <person name="Zou S."/>
            <person name="Wang X."/>
            <person name="Liu X."/>
            <person name="Wang F."/>
            <person name="Yang Y."/>
            <person name="An X."/>
            <person name="Dong Z."/>
            <person name="Zhang K."/>
            <person name="Zhang X."/>
            <person name="Luo M.C."/>
            <person name="Dvorak J."/>
            <person name="Tong Y."/>
            <person name="Wang J."/>
            <person name="Yang H."/>
            <person name="Li Z."/>
            <person name="Wang D."/>
            <person name="Zhang A."/>
            <person name="Wang J."/>
        </authorList>
    </citation>
    <scope>NUCLEOTIDE SEQUENCE</scope>
</reference>
<protein>
    <submittedName>
        <fullName evidence="1">Uncharacterized protein</fullName>
    </submittedName>
</protein>